<evidence type="ECO:0000256" key="1">
    <source>
        <dbReference type="ARBA" id="ARBA00022723"/>
    </source>
</evidence>
<dbReference type="SUPFAM" id="SSF51556">
    <property type="entry name" value="Metallo-dependent hydrolases"/>
    <property type="match status" value="1"/>
</dbReference>
<dbReference type="GO" id="GO:0004536">
    <property type="term" value="F:DNA nuclease activity"/>
    <property type="evidence" value="ECO:0007669"/>
    <property type="project" value="InterPro"/>
</dbReference>
<accession>A0A936N8Y1</accession>
<evidence type="ECO:0000313" key="4">
    <source>
        <dbReference type="EMBL" id="MBK9295817.1"/>
    </source>
</evidence>
<dbReference type="PANTHER" id="PTHR46124">
    <property type="entry name" value="D-AMINOACYL-TRNA DEACYLASE"/>
    <property type="match status" value="1"/>
</dbReference>
<dbReference type="AlphaFoldDB" id="A0A936N8Y1"/>
<proteinExistence type="predicted"/>
<dbReference type="Proteomes" id="UP000727993">
    <property type="component" value="Unassembled WGS sequence"/>
</dbReference>
<dbReference type="NCBIfam" id="TIGR00010">
    <property type="entry name" value="YchF/TatD family DNA exonuclease"/>
    <property type="match status" value="1"/>
</dbReference>
<organism evidence="4 5">
    <name type="scientific">Candidatus Neomicrothrix subdominans</name>
    <dbReference type="NCBI Taxonomy" id="2954438"/>
    <lineage>
        <taxon>Bacteria</taxon>
        <taxon>Bacillati</taxon>
        <taxon>Actinomycetota</taxon>
        <taxon>Acidimicrobiia</taxon>
        <taxon>Acidimicrobiales</taxon>
        <taxon>Microthrixaceae</taxon>
        <taxon>Candidatus Neomicrothrix</taxon>
    </lineage>
</organism>
<evidence type="ECO:0000313" key="5">
    <source>
        <dbReference type="Proteomes" id="UP000727993"/>
    </source>
</evidence>
<feature type="binding site" evidence="3">
    <location>
        <position position="9"/>
    </location>
    <ligand>
        <name>a divalent metal cation</name>
        <dbReference type="ChEBI" id="CHEBI:60240"/>
        <label>1</label>
    </ligand>
</feature>
<keyword evidence="1 3" id="KW-0479">Metal-binding</keyword>
<dbReference type="PIRSF" id="PIRSF005902">
    <property type="entry name" value="DNase_TatD"/>
    <property type="match status" value="1"/>
</dbReference>
<name>A0A936N8Y1_9ACTN</name>
<evidence type="ECO:0000256" key="2">
    <source>
        <dbReference type="ARBA" id="ARBA00022801"/>
    </source>
</evidence>
<dbReference type="CDD" id="cd01310">
    <property type="entry name" value="TatD_DNAse"/>
    <property type="match status" value="1"/>
</dbReference>
<feature type="binding site" evidence="3">
    <location>
        <position position="105"/>
    </location>
    <ligand>
        <name>a divalent metal cation</name>
        <dbReference type="ChEBI" id="CHEBI:60240"/>
        <label>1</label>
    </ligand>
</feature>
<keyword evidence="2 4" id="KW-0378">Hydrolase</keyword>
<dbReference type="InterPro" id="IPR015991">
    <property type="entry name" value="TatD/YcfH-like"/>
</dbReference>
<feature type="binding site" evidence="3">
    <location>
        <position position="215"/>
    </location>
    <ligand>
        <name>a divalent metal cation</name>
        <dbReference type="ChEBI" id="CHEBI:60240"/>
        <label>1</label>
    </ligand>
</feature>
<dbReference type="Gene3D" id="3.20.20.140">
    <property type="entry name" value="Metal-dependent hydrolases"/>
    <property type="match status" value="1"/>
</dbReference>
<reference evidence="4 5" key="1">
    <citation type="submission" date="2020-10" db="EMBL/GenBank/DDBJ databases">
        <title>Connecting structure to function with the recovery of over 1000 high-quality activated sludge metagenome-assembled genomes encoding full-length rRNA genes using long-read sequencing.</title>
        <authorList>
            <person name="Singleton C.M."/>
            <person name="Petriglieri F."/>
            <person name="Kristensen J.M."/>
            <person name="Kirkegaard R.H."/>
            <person name="Michaelsen T.Y."/>
            <person name="Andersen M.H."/>
            <person name="Karst S.M."/>
            <person name="Dueholm M.S."/>
            <person name="Nielsen P.H."/>
            <person name="Albertsen M."/>
        </authorList>
    </citation>
    <scope>NUCLEOTIDE SEQUENCE [LARGE SCALE GENOMIC DNA]</scope>
    <source>
        <strain evidence="4">Lyne_18-Q3-R50-59_MAXAC.006</strain>
    </source>
</reference>
<feature type="binding site" evidence="3">
    <location>
        <position position="7"/>
    </location>
    <ligand>
        <name>a divalent metal cation</name>
        <dbReference type="ChEBI" id="CHEBI:60240"/>
        <label>1</label>
    </ligand>
</feature>
<dbReference type="GO" id="GO:0016788">
    <property type="term" value="F:hydrolase activity, acting on ester bonds"/>
    <property type="evidence" value="ECO:0007669"/>
    <property type="project" value="InterPro"/>
</dbReference>
<dbReference type="InterPro" id="IPR001130">
    <property type="entry name" value="TatD-like"/>
</dbReference>
<gene>
    <name evidence="4" type="ORF">IPN02_02865</name>
</gene>
<dbReference type="EMBL" id="JADJZA010000001">
    <property type="protein sequence ID" value="MBK9295817.1"/>
    <property type="molecule type" value="Genomic_DNA"/>
</dbReference>
<dbReference type="Pfam" id="PF01026">
    <property type="entry name" value="TatD_DNase"/>
    <property type="match status" value="1"/>
</dbReference>
<evidence type="ECO:0000256" key="3">
    <source>
        <dbReference type="PIRSR" id="PIRSR005902-1"/>
    </source>
</evidence>
<dbReference type="GO" id="GO:0005829">
    <property type="term" value="C:cytosol"/>
    <property type="evidence" value="ECO:0007669"/>
    <property type="project" value="TreeGrafter"/>
</dbReference>
<dbReference type="FunFam" id="3.20.20.140:FF:000005">
    <property type="entry name" value="TatD family hydrolase"/>
    <property type="match status" value="1"/>
</dbReference>
<comment type="caution">
    <text evidence="4">The sequence shown here is derived from an EMBL/GenBank/DDBJ whole genome shotgun (WGS) entry which is preliminary data.</text>
</comment>
<dbReference type="PANTHER" id="PTHR46124:SF2">
    <property type="entry name" value="D-AMINOACYL-TRNA DEACYLASE"/>
    <property type="match status" value="1"/>
</dbReference>
<feature type="binding site" evidence="3">
    <location>
        <position position="165"/>
    </location>
    <ligand>
        <name>a divalent metal cation</name>
        <dbReference type="ChEBI" id="CHEBI:60240"/>
        <label>2</label>
    </ligand>
</feature>
<sequence>MAFFDHHCHLSGLDDGPALWEAARAAGVDAMIDVGVSVESSRAALAFAAGREATWATAGVHPHDAADHGTADDATGARVLDDRALAGMVAGLEELVDAGAIAVGECGLDYHYDHSPRPIQREVFAAQVRLAHRRRLPLVIHTREAWADTFAILDEEGWPTSTVLHCFTGGPEEAERCLAAGAVLSFSGIVTFKGATDVRAAAGLVPAGRYLVETDSPYLAPVPHRGRPNQPAWVVDVVAGLAEVRGEDPAEVEAAAWAATHCAYRLELPNT</sequence>
<feature type="binding site" evidence="3">
    <location>
        <position position="141"/>
    </location>
    <ligand>
        <name>a divalent metal cation</name>
        <dbReference type="ChEBI" id="CHEBI:60240"/>
        <label>2</label>
    </ligand>
</feature>
<dbReference type="GO" id="GO:0046872">
    <property type="term" value="F:metal ion binding"/>
    <property type="evidence" value="ECO:0007669"/>
    <property type="project" value="UniProtKB-KW"/>
</dbReference>
<protein>
    <submittedName>
        <fullName evidence="4">TatD family hydrolase</fullName>
    </submittedName>
</protein>
<dbReference type="InterPro" id="IPR032466">
    <property type="entry name" value="Metal_Hydrolase"/>
</dbReference>